<feature type="compositionally biased region" description="Basic and acidic residues" evidence="5">
    <location>
        <begin position="654"/>
        <end position="668"/>
    </location>
</feature>
<feature type="region of interest" description="Disordered" evidence="5">
    <location>
        <begin position="139"/>
        <end position="174"/>
    </location>
</feature>
<reference evidence="8 9" key="1">
    <citation type="submission" date="2013-03" db="EMBL/GenBank/DDBJ databases">
        <title>The Genome Sequence of Exophiala aquamarina CBS 119918.</title>
        <authorList>
            <consortium name="The Broad Institute Genomics Platform"/>
            <person name="Cuomo C."/>
            <person name="de Hoog S."/>
            <person name="Gorbushina A."/>
            <person name="Walker B."/>
            <person name="Young S.K."/>
            <person name="Zeng Q."/>
            <person name="Gargeya S."/>
            <person name="Fitzgerald M."/>
            <person name="Haas B."/>
            <person name="Abouelleil A."/>
            <person name="Allen A.W."/>
            <person name="Alvarado L."/>
            <person name="Arachchi H.M."/>
            <person name="Berlin A.M."/>
            <person name="Chapman S.B."/>
            <person name="Gainer-Dewar J."/>
            <person name="Goldberg J."/>
            <person name="Griggs A."/>
            <person name="Gujja S."/>
            <person name="Hansen M."/>
            <person name="Howarth C."/>
            <person name="Imamovic A."/>
            <person name="Ireland A."/>
            <person name="Larimer J."/>
            <person name="McCowan C."/>
            <person name="Murphy C."/>
            <person name="Pearson M."/>
            <person name="Poon T.W."/>
            <person name="Priest M."/>
            <person name="Roberts A."/>
            <person name="Saif S."/>
            <person name="Shea T."/>
            <person name="Sisk P."/>
            <person name="Sykes S."/>
            <person name="Wortman J."/>
            <person name="Nusbaum C."/>
            <person name="Birren B."/>
        </authorList>
    </citation>
    <scope>NUCLEOTIDE SEQUENCE [LARGE SCALE GENOMIC DNA]</scope>
    <source>
        <strain evidence="8 9">CBS 119918</strain>
    </source>
</reference>
<feature type="compositionally biased region" description="Basic and acidic residues" evidence="5">
    <location>
        <begin position="482"/>
        <end position="501"/>
    </location>
</feature>
<feature type="compositionally biased region" description="Pro residues" evidence="5">
    <location>
        <begin position="310"/>
        <end position="321"/>
    </location>
</feature>
<feature type="compositionally biased region" description="Low complexity" evidence="5">
    <location>
        <begin position="518"/>
        <end position="530"/>
    </location>
</feature>
<dbReference type="GO" id="GO:0007165">
    <property type="term" value="P:signal transduction"/>
    <property type="evidence" value="ECO:0007669"/>
    <property type="project" value="InterPro"/>
</dbReference>
<dbReference type="Pfam" id="PF00620">
    <property type="entry name" value="RhoGAP"/>
    <property type="match status" value="1"/>
</dbReference>
<keyword evidence="2 4" id="KW-0479">Metal-binding</keyword>
<dbReference type="Proteomes" id="UP000027920">
    <property type="component" value="Unassembled WGS sequence"/>
</dbReference>
<name>A0A072PHP2_9EURO</name>
<keyword evidence="4" id="KW-0440">LIM domain</keyword>
<evidence type="ECO:0000259" key="6">
    <source>
        <dbReference type="PROSITE" id="PS50023"/>
    </source>
</evidence>
<dbReference type="Gene3D" id="1.10.555.10">
    <property type="entry name" value="Rho GTPase activation protein"/>
    <property type="match status" value="1"/>
</dbReference>
<dbReference type="RefSeq" id="XP_013257655.1">
    <property type="nucleotide sequence ID" value="XM_013402201.1"/>
</dbReference>
<dbReference type="InterPro" id="IPR000198">
    <property type="entry name" value="RhoGAP_dom"/>
</dbReference>
<feature type="compositionally biased region" description="Polar residues" evidence="5">
    <location>
        <begin position="378"/>
        <end position="395"/>
    </location>
</feature>
<dbReference type="Gene3D" id="2.10.110.10">
    <property type="entry name" value="Cysteine Rich Protein"/>
    <property type="match status" value="2"/>
</dbReference>
<dbReference type="SMART" id="SM00132">
    <property type="entry name" value="LIM"/>
    <property type="match status" value="2"/>
</dbReference>
<dbReference type="HOGENOM" id="CLU_003874_0_0_1"/>
<dbReference type="Pfam" id="PF00412">
    <property type="entry name" value="LIM"/>
    <property type="match status" value="1"/>
</dbReference>
<feature type="compositionally biased region" description="Polar residues" evidence="5">
    <location>
        <begin position="677"/>
        <end position="690"/>
    </location>
</feature>
<feature type="domain" description="LIM zinc-binding" evidence="6">
    <location>
        <begin position="19"/>
        <end position="81"/>
    </location>
</feature>
<protein>
    <submittedName>
        <fullName evidence="8">Uncharacterized protein</fullName>
    </submittedName>
</protein>
<feature type="compositionally biased region" description="Polar residues" evidence="5">
    <location>
        <begin position="503"/>
        <end position="517"/>
    </location>
</feature>
<feature type="compositionally biased region" description="Polar residues" evidence="5">
    <location>
        <begin position="563"/>
        <end position="577"/>
    </location>
</feature>
<evidence type="ECO:0000256" key="1">
    <source>
        <dbReference type="ARBA" id="ARBA00022468"/>
    </source>
</evidence>
<dbReference type="STRING" id="1182545.A0A072PHP2"/>
<dbReference type="PROSITE" id="PS50238">
    <property type="entry name" value="RHOGAP"/>
    <property type="match status" value="1"/>
</dbReference>
<feature type="compositionally biased region" description="Low complexity" evidence="5">
    <location>
        <begin position="282"/>
        <end position="295"/>
    </location>
</feature>
<feature type="compositionally biased region" description="Basic and acidic residues" evidence="5">
    <location>
        <begin position="331"/>
        <end position="351"/>
    </location>
</feature>
<dbReference type="FunFam" id="1.10.555.10:FF:000043">
    <property type="entry name" value="Rho GTPase activator Rga"/>
    <property type="match status" value="1"/>
</dbReference>
<dbReference type="VEuPathDB" id="FungiDB:A1O9_08718"/>
<feature type="region of interest" description="Disordered" evidence="5">
    <location>
        <begin position="189"/>
        <end position="620"/>
    </location>
</feature>
<organism evidence="8 9">
    <name type="scientific">Exophiala aquamarina CBS 119918</name>
    <dbReference type="NCBI Taxonomy" id="1182545"/>
    <lineage>
        <taxon>Eukaryota</taxon>
        <taxon>Fungi</taxon>
        <taxon>Dikarya</taxon>
        <taxon>Ascomycota</taxon>
        <taxon>Pezizomycotina</taxon>
        <taxon>Eurotiomycetes</taxon>
        <taxon>Chaetothyriomycetidae</taxon>
        <taxon>Chaetothyriales</taxon>
        <taxon>Herpotrichiellaceae</taxon>
        <taxon>Exophiala</taxon>
    </lineage>
</organism>
<evidence type="ECO:0000256" key="5">
    <source>
        <dbReference type="SAM" id="MobiDB-lite"/>
    </source>
</evidence>
<dbReference type="InterPro" id="IPR050729">
    <property type="entry name" value="Rho-GAP"/>
</dbReference>
<gene>
    <name evidence="8" type="ORF">A1O9_08718</name>
</gene>
<dbReference type="CDD" id="cd00159">
    <property type="entry name" value="RhoGAP"/>
    <property type="match status" value="1"/>
</dbReference>
<dbReference type="PANTHER" id="PTHR23176">
    <property type="entry name" value="RHO/RAC/CDC GTPASE-ACTIVATING PROTEIN"/>
    <property type="match status" value="1"/>
</dbReference>
<evidence type="ECO:0000313" key="9">
    <source>
        <dbReference type="Proteomes" id="UP000027920"/>
    </source>
</evidence>
<feature type="region of interest" description="Disordered" evidence="5">
    <location>
        <begin position="649"/>
        <end position="694"/>
    </location>
</feature>
<feature type="domain" description="Rho-GAP" evidence="7">
    <location>
        <begin position="1041"/>
        <end position="1229"/>
    </location>
</feature>
<evidence type="ECO:0000256" key="3">
    <source>
        <dbReference type="ARBA" id="ARBA00022833"/>
    </source>
</evidence>
<dbReference type="InterPro" id="IPR001781">
    <property type="entry name" value="Znf_LIM"/>
</dbReference>
<evidence type="ECO:0000256" key="2">
    <source>
        <dbReference type="ARBA" id="ARBA00022723"/>
    </source>
</evidence>
<dbReference type="SUPFAM" id="SSF48350">
    <property type="entry name" value="GTPase activation domain, GAP"/>
    <property type="match status" value="1"/>
</dbReference>
<keyword evidence="1" id="KW-0343">GTPase activation</keyword>
<proteinExistence type="predicted"/>
<dbReference type="OrthoDB" id="79452at2759"/>
<feature type="compositionally biased region" description="Polar residues" evidence="5">
    <location>
        <begin position="244"/>
        <end position="262"/>
    </location>
</feature>
<accession>A0A072PHP2</accession>
<dbReference type="GO" id="GO:0005096">
    <property type="term" value="F:GTPase activator activity"/>
    <property type="evidence" value="ECO:0007669"/>
    <property type="project" value="UniProtKB-KW"/>
</dbReference>
<dbReference type="FunFam" id="2.10.110.10:FF:000044">
    <property type="entry name" value="Rho GTPase activator Rga"/>
    <property type="match status" value="1"/>
</dbReference>
<feature type="compositionally biased region" description="Basic and acidic residues" evidence="5">
    <location>
        <begin position="297"/>
        <end position="306"/>
    </location>
</feature>
<comment type="caution">
    <text evidence="8">The sequence shown here is derived from an EMBL/GenBank/DDBJ whole genome shotgun (WGS) entry which is preliminary data.</text>
</comment>
<evidence type="ECO:0000259" key="7">
    <source>
        <dbReference type="PROSITE" id="PS50238"/>
    </source>
</evidence>
<dbReference type="PROSITE" id="PS50023">
    <property type="entry name" value="LIM_DOMAIN_2"/>
    <property type="match status" value="1"/>
</dbReference>
<sequence>MESPMAFPESPMDGDDIAYPCKGCGQILEEGKAFELAGNRWHIDCFRCNTCGTLLDSDANLLLLGDGSLICNNCTYSCSNCNNKIEDLAILTGDQAFCANCFKCRNCKRKIENLRYARTSQGIFCMDCHEALMARRRKKSKASSRSKAAGNSGVQLDKSLPAIPPPEARKAAYGHEPDPVYEEVYHELPTPDIPSVGKTMSELQKDVDSRPSSADPNPPRGQQLDSRSMARPPADTLPTDMLTLPSTTYRNNRHSMMSQRSDFSGGGEEFLIPLAFDPTPQPQSQSPSISSQATPRGVEEKTKDYFTTRPTPPQAQAPAPKPLTSSPHIAYQEKGRQTSREVIDSVRKRADGSSGGGSVNASPYLQSELPRRSEDSSRPAQTSRGNSDLPSSEKFQLQEAPKSKKTERATTSLRPDLASPRGEPVEQFTTSTRTISVTDNDTPSDNGFSTPKLSNHSSPAQSTNNDSPKPNNLASQLQSLPKRGDSLDSAKRNQTIARKEVNASANIPSTLSSAVNGTSSPPKSSATTPANLARANGGKVISGPIGSPNSKSIFDTADDPLESSDSLSGQKGLTSFQDPRAPPLPPSDHSRSQSVSTLQQKHPDGEKSPGLPRYSTGGDFTMDEDMARIMGADEAIAHESFLKRVSNSVRHGRSYSDKTGRLSRDRWPRSPAVPPSSIAQEISSPSTASPENRDELAWFKNELRRERQKTIEREKRIAELQSQLESTASIKQVNSELKEKRSTMVVLDTQKEIVVRELEILTEHLAAAKRSGEPFDVGKMSNTVLRDFAEALEKLKNSFAPQIEDSIQRRNDLVDEIANLTQMKDKSFMEFEQLSSKNAQLAELNNQLVHQIQGLYKANSGSVQPEPTKAPVNGLGIYSHHKDKSNVSFEAKDMRSFSADNTNIDSSSTLLAGEAEPVTVIQGPHVVNIKKGQVKKFDWRKGQKVAKGVTKGLKGAFSSTQQSYSRDLQFAETGAYGNSPVGQEYSSLPKNNPEPITNKQSGFGFFGGNQKTTTKMNGLYGTQSNNSNPSLGVDASQVFGSDLEQRTEYEKAPIPTIVRRCVEEVETRGMDVEGIYRKSGGNSQVQQVKDYFENPTGDFDISDPDLDIHAVTSGLKQYFRRLPMPLITYDVYDRLLDTTTIQDRDARVESMAIALETLPRAHYEVLDYLIQHLARVVLQEKENLMTSMNIAVVFAPTIMRPESLNRELSDTKMKNEVVMWMVENCETIFQVGR</sequence>
<feature type="compositionally biased region" description="Polar residues" evidence="5">
    <location>
        <begin position="427"/>
        <end position="479"/>
    </location>
</feature>
<dbReference type="GO" id="GO:0005938">
    <property type="term" value="C:cell cortex"/>
    <property type="evidence" value="ECO:0007669"/>
    <property type="project" value="UniProtKB-ARBA"/>
</dbReference>
<keyword evidence="3 4" id="KW-0862">Zinc</keyword>
<dbReference type="GO" id="GO:0046872">
    <property type="term" value="F:metal ion binding"/>
    <property type="evidence" value="ECO:0007669"/>
    <property type="project" value="UniProtKB-KW"/>
</dbReference>
<evidence type="ECO:0000256" key="4">
    <source>
        <dbReference type="PROSITE-ProRule" id="PRU00125"/>
    </source>
</evidence>
<dbReference type="CDD" id="cd09394">
    <property type="entry name" value="LIM1_Rga"/>
    <property type="match status" value="1"/>
</dbReference>
<dbReference type="EMBL" id="AMGV01000008">
    <property type="protein sequence ID" value="KEF55065.1"/>
    <property type="molecule type" value="Genomic_DNA"/>
</dbReference>
<dbReference type="PANTHER" id="PTHR23176:SF128">
    <property type="entry name" value="RHO GTPASE-ACTIVATING PROTEIN RGD1"/>
    <property type="match status" value="1"/>
</dbReference>
<evidence type="ECO:0000313" key="8">
    <source>
        <dbReference type="EMBL" id="KEF55065.1"/>
    </source>
</evidence>
<keyword evidence="9" id="KW-1185">Reference proteome</keyword>
<dbReference type="GeneID" id="25283629"/>
<dbReference type="AlphaFoldDB" id="A0A072PHP2"/>
<dbReference type="InterPro" id="IPR008936">
    <property type="entry name" value="Rho_GTPase_activation_prot"/>
</dbReference>
<dbReference type="SMART" id="SM00324">
    <property type="entry name" value="RhoGAP"/>
    <property type="match status" value="1"/>
</dbReference>
<dbReference type="PROSITE" id="PS00478">
    <property type="entry name" value="LIM_DOMAIN_1"/>
    <property type="match status" value="1"/>
</dbReference>
<dbReference type="CDD" id="cd09395">
    <property type="entry name" value="LIM2_Rga"/>
    <property type="match status" value="1"/>
</dbReference>